<protein>
    <submittedName>
        <fullName evidence="1">Uncharacterized protein</fullName>
    </submittedName>
</protein>
<dbReference type="OrthoDB" id="2443332at2759"/>
<accession>A0A397UTE1</accession>
<evidence type="ECO:0000313" key="2">
    <source>
        <dbReference type="Proteomes" id="UP000266673"/>
    </source>
</evidence>
<dbReference type="Proteomes" id="UP000266673">
    <property type="component" value="Unassembled WGS sequence"/>
</dbReference>
<dbReference type="AlphaFoldDB" id="A0A397UTE1"/>
<evidence type="ECO:0000313" key="1">
    <source>
        <dbReference type="EMBL" id="RIB12628.1"/>
    </source>
</evidence>
<gene>
    <name evidence="1" type="ORF">C2G38_2200120</name>
</gene>
<keyword evidence="2" id="KW-1185">Reference proteome</keyword>
<dbReference type="STRING" id="44941.A0A397UTE1"/>
<reference evidence="1 2" key="1">
    <citation type="submission" date="2018-06" db="EMBL/GenBank/DDBJ databases">
        <title>Comparative genomics reveals the genomic features of Rhizophagus irregularis, R. cerebriforme, R. diaphanum and Gigaspora rosea, and their symbiotic lifestyle signature.</title>
        <authorList>
            <person name="Morin E."/>
            <person name="San Clemente H."/>
            <person name="Chen E.C.H."/>
            <person name="De La Providencia I."/>
            <person name="Hainaut M."/>
            <person name="Kuo A."/>
            <person name="Kohler A."/>
            <person name="Murat C."/>
            <person name="Tang N."/>
            <person name="Roy S."/>
            <person name="Loubradou J."/>
            <person name="Henrissat B."/>
            <person name="Grigoriev I.V."/>
            <person name="Corradi N."/>
            <person name="Roux C."/>
            <person name="Martin F.M."/>
        </authorList>
    </citation>
    <scope>NUCLEOTIDE SEQUENCE [LARGE SCALE GENOMIC DNA]</scope>
    <source>
        <strain evidence="1 2">DAOM 194757</strain>
    </source>
</reference>
<comment type="caution">
    <text evidence="1">The sequence shown here is derived from an EMBL/GenBank/DDBJ whole genome shotgun (WGS) entry which is preliminary data.</text>
</comment>
<dbReference type="EMBL" id="QKWP01001004">
    <property type="protein sequence ID" value="RIB12628.1"/>
    <property type="molecule type" value="Genomic_DNA"/>
</dbReference>
<sequence length="391" mass="45152">MYNLNGMYRVGYCYYLRIGIEINKYKVFKGRQNNPREPLRKPRNNHSWLVREINSELEVLEIHSTLMPINIKTINDNSNKSARYYPYQSSKDVNLIWIPLLLGYTIYFKLYISKDEYNQLIYKWAEFANIQLLQNIVSRKYPTLFQIYANTIKAFQKESTLNKALKHKANELSDKILNEDQPIVKGIILEQQDQILESKLDTKEQLDEIIMGAIKNAEVAENNNENMYIQFSKAVATAGLAEGLTYHALQSTLASIGVTKQYSKVSHYNYQAPMIKYLVKQTKESAQNCHGCNARQASGKFIFQETIPVERDFVLEIVVNGDLDTNKTLSNVLIVNRIYADLKHLSKNIRKALSGLRKNNSNEITPTQLELQKFQTEGLQNSHSLCWSEVC</sequence>
<name>A0A397UTE1_9GLOM</name>
<organism evidence="1 2">
    <name type="scientific">Gigaspora rosea</name>
    <dbReference type="NCBI Taxonomy" id="44941"/>
    <lineage>
        <taxon>Eukaryota</taxon>
        <taxon>Fungi</taxon>
        <taxon>Fungi incertae sedis</taxon>
        <taxon>Mucoromycota</taxon>
        <taxon>Glomeromycotina</taxon>
        <taxon>Glomeromycetes</taxon>
        <taxon>Diversisporales</taxon>
        <taxon>Gigasporaceae</taxon>
        <taxon>Gigaspora</taxon>
    </lineage>
</organism>
<proteinExistence type="predicted"/>